<proteinExistence type="predicted"/>
<evidence type="ECO:0000313" key="2">
    <source>
        <dbReference type="Proteomes" id="UP000645612"/>
    </source>
</evidence>
<organism evidence="1 2">
    <name type="scientific">Burkholderia cepacia</name>
    <name type="common">Pseudomonas cepacia</name>
    <dbReference type="NCBI Taxonomy" id="292"/>
    <lineage>
        <taxon>Bacteria</taxon>
        <taxon>Pseudomonadati</taxon>
        <taxon>Pseudomonadota</taxon>
        <taxon>Betaproteobacteria</taxon>
        <taxon>Burkholderiales</taxon>
        <taxon>Burkholderiaceae</taxon>
        <taxon>Burkholderia</taxon>
        <taxon>Burkholderia cepacia complex</taxon>
    </lineage>
</organism>
<evidence type="ECO:0000313" key="1">
    <source>
        <dbReference type="EMBL" id="MBH9697926.1"/>
    </source>
</evidence>
<dbReference type="AlphaFoldDB" id="A0A8I1AVT9"/>
<name>A0A8I1AVT9_BURCE</name>
<reference evidence="1" key="1">
    <citation type="submission" date="2020-12" db="EMBL/GenBank/DDBJ databases">
        <title>Burkholderia cepacia complex in Mexico.</title>
        <authorList>
            <person name="Estrada P."/>
        </authorList>
    </citation>
    <scope>NUCLEOTIDE SEQUENCE</scope>
    <source>
        <strain evidence="1">871</strain>
    </source>
</reference>
<accession>A0A8I1AVT9</accession>
<comment type="caution">
    <text evidence="1">The sequence shown here is derived from an EMBL/GenBank/DDBJ whole genome shotgun (WGS) entry which is preliminary data.</text>
</comment>
<dbReference type="RefSeq" id="WP_162175317.1">
    <property type="nucleotide sequence ID" value="NZ_BCNU01000032.1"/>
</dbReference>
<dbReference type="Proteomes" id="UP000645612">
    <property type="component" value="Unassembled WGS sequence"/>
</dbReference>
<sequence>MSEYGESTTFGQGARGAKAHIVETSPDSPLAIRLSVALHGAARRVRGATMVGVFDSPHGCLSRCGFCLSKMIE</sequence>
<gene>
    <name evidence="1" type="ORF">JAO13_15930</name>
</gene>
<dbReference type="EMBL" id="JAEDXG010000014">
    <property type="protein sequence ID" value="MBH9697926.1"/>
    <property type="molecule type" value="Genomic_DNA"/>
</dbReference>
<protein>
    <submittedName>
        <fullName evidence="1">Uncharacterized protein</fullName>
    </submittedName>
</protein>